<sequence length="315" mass="34013">MAGLKLAFLGTPDFAVPTLAVLLEAGHDVRAVYSQPPRPAGRGHSLRKSAVHAYAEDAGLPVFTPKRLKKPAEIEQFRALDLDAAVVVAYGQILSKDILDAPRLGCFNVHASLLPRWRGAAPIHRAIMAGDTETGISIMQMDEGLDTGPVLLMKRTPINDDDTTLSLHDRLASMGGPMMVEVLEKVALGTINAAAQPETGISYAHKIDKAEAEIDWSQDAAILARKVRGLYPFPGAYTWIKGERVKLLAARLIPQEDPNAIPGTVLDDQLTIACGNNALRLEQIQRPGRAAMDRDTFLRGFPVTAGQLLTPHKSA</sequence>
<evidence type="ECO:0000256" key="2">
    <source>
        <dbReference type="ARBA" id="ARBA00012261"/>
    </source>
</evidence>
<dbReference type="GO" id="GO:0004479">
    <property type="term" value="F:methionyl-tRNA formyltransferase activity"/>
    <property type="evidence" value="ECO:0007669"/>
    <property type="project" value="UniProtKB-UniRule"/>
</dbReference>
<dbReference type="EMBL" id="BKCL01000003">
    <property type="protein sequence ID" value="GEQ97545.1"/>
    <property type="molecule type" value="Genomic_DNA"/>
</dbReference>
<dbReference type="InterPro" id="IPR005793">
    <property type="entry name" value="Formyl_trans_C"/>
</dbReference>
<dbReference type="InterPro" id="IPR036477">
    <property type="entry name" value="Formyl_transf_N_sf"/>
</dbReference>
<dbReference type="SUPFAM" id="SSF53328">
    <property type="entry name" value="Formyltransferase"/>
    <property type="match status" value="1"/>
</dbReference>
<evidence type="ECO:0000313" key="9">
    <source>
        <dbReference type="Proteomes" id="UP000322084"/>
    </source>
</evidence>
<accession>A0A5A7MRC6</accession>
<name>A0A5A7MRC6_9PROT</name>
<evidence type="ECO:0000256" key="1">
    <source>
        <dbReference type="ARBA" id="ARBA00010699"/>
    </source>
</evidence>
<dbReference type="Pfam" id="PF00551">
    <property type="entry name" value="Formyl_trans_N"/>
    <property type="match status" value="1"/>
</dbReference>
<keyword evidence="4 5" id="KW-0648">Protein biosynthesis</keyword>
<comment type="catalytic activity">
    <reaction evidence="5">
        <text>L-methionyl-tRNA(fMet) + (6R)-10-formyltetrahydrofolate = N-formyl-L-methionyl-tRNA(fMet) + (6S)-5,6,7,8-tetrahydrofolate + H(+)</text>
        <dbReference type="Rhea" id="RHEA:24380"/>
        <dbReference type="Rhea" id="RHEA-COMP:9952"/>
        <dbReference type="Rhea" id="RHEA-COMP:9953"/>
        <dbReference type="ChEBI" id="CHEBI:15378"/>
        <dbReference type="ChEBI" id="CHEBI:57453"/>
        <dbReference type="ChEBI" id="CHEBI:78530"/>
        <dbReference type="ChEBI" id="CHEBI:78844"/>
        <dbReference type="ChEBI" id="CHEBI:195366"/>
        <dbReference type="EC" id="2.1.2.9"/>
    </reaction>
</comment>
<evidence type="ECO:0000313" key="8">
    <source>
        <dbReference type="EMBL" id="GEQ97545.1"/>
    </source>
</evidence>
<comment type="caution">
    <text evidence="8">The sequence shown here is derived from an EMBL/GenBank/DDBJ whole genome shotgun (WGS) entry which is preliminary data.</text>
</comment>
<dbReference type="NCBIfam" id="TIGR00460">
    <property type="entry name" value="fmt"/>
    <property type="match status" value="1"/>
</dbReference>
<evidence type="ECO:0000256" key="3">
    <source>
        <dbReference type="ARBA" id="ARBA00022679"/>
    </source>
</evidence>
<evidence type="ECO:0000256" key="4">
    <source>
        <dbReference type="ARBA" id="ARBA00022917"/>
    </source>
</evidence>
<dbReference type="InterPro" id="IPR005794">
    <property type="entry name" value="Fmt"/>
</dbReference>
<dbReference type="PROSITE" id="PS00373">
    <property type="entry name" value="GART"/>
    <property type="match status" value="1"/>
</dbReference>
<comment type="similarity">
    <text evidence="1 5">Belongs to the Fmt family.</text>
</comment>
<dbReference type="Pfam" id="PF02911">
    <property type="entry name" value="Formyl_trans_C"/>
    <property type="match status" value="1"/>
</dbReference>
<evidence type="ECO:0000259" key="6">
    <source>
        <dbReference type="Pfam" id="PF00551"/>
    </source>
</evidence>
<dbReference type="InterPro" id="IPR001555">
    <property type="entry name" value="GART_AS"/>
</dbReference>
<dbReference type="InterPro" id="IPR011034">
    <property type="entry name" value="Formyl_transferase-like_C_sf"/>
</dbReference>
<dbReference type="InterPro" id="IPR044135">
    <property type="entry name" value="Met-tRNA-FMT_C"/>
</dbReference>
<evidence type="ECO:0000256" key="5">
    <source>
        <dbReference type="HAMAP-Rule" id="MF_00182"/>
    </source>
</evidence>
<feature type="domain" description="Formyl transferase C-terminal" evidence="7">
    <location>
        <begin position="206"/>
        <end position="301"/>
    </location>
</feature>
<dbReference type="FunFam" id="3.40.50.12230:FF:000001">
    <property type="entry name" value="Methionyl-tRNA formyltransferase"/>
    <property type="match status" value="1"/>
</dbReference>
<dbReference type="Gene3D" id="3.40.50.12230">
    <property type="match status" value="1"/>
</dbReference>
<dbReference type="HAMAP" id="MF_00182">
    <property type="entry name" value="Formyl_trans"/>
    <property type="match status" value="1"/>
</dbReference>
<feature type="domain" description="Formyl transferase N-terminal" evidence="6">
    <location>
        <begin position="5"/>
        <end position="183"/>
    </location>
</feature>
<dbReference type="PANTHER" id="PTHR11138">
    <property type="entry name" value="METHIONYL-TRNA FORMYLTRANSFERASE"/>
    <property type="match status" value="1"/>
</dbReference>
<dbReference type="Proteomes" id="UP000322084">
    <property type="component" value="Unassembled WGS sequence"/>
</dbReference>
<dbReference type="GO" id="GO:0005829">
    <property type="term" value="C:cytosol"/>
    <property type="evidence" value="ECO:0007669"/>
    <property type="project" value="TreeGrafter"/>
</dbReference>
<dbReference type="SUPFAM" id="SSF50486">
    <property type="entry name" value="FMT C-terminal domain-like"/>
    <property type="match status" value="1"/>
</dbReference>
<proteinExistence type="inferred from homology"/>
<comment type="function">
    <text evidence="5">Attaches a formyl group to the free amino group of methionyl-tRNA(fMet). The formyl group appears to play a dual role in the initiator identity of N-formylmethionyl-tRNA by promoting its recognition by IF2 and preventing the misappropriation of this tRNA by the elongation apparatus.</text>
</comment>
<evidence type="ECO:0000259" key="7">
    <source>
        <dbReference type="Pfam" id="PF02911"/>
    </source>
</evidence>
<dbReference type="AlphaFoldDB" id="A0A5A7MRC6"/>
<keyword evidence="3 5" id="KW-0808">Transferase</keyword>
<feature type="binding site" evidence="5">
    <location>
        <begin position="112"/>
        <end position="115"/>
    </location>
    <ligand>
        <name>(6S)-5,6,7,8-tetrahydrofolate</name>
        <dbReference type="ChEBI" id="CHEBI:57453"/>
    </ligand>
</feature>
<dbReference type="CDD" id="cd08646">
    <property type="entry name" value="FMT_core_Met-tRNA-FMT_N"/>
    <property type="match status" value="1"/>
</dbReference>
<dbReference type="CDD" id="cd08704">
    <property type="entry name" value="Met_tRNA_FMT_C"/>
    <property type="match status" value="1"/>
</dbReference>
<dbReference type="RefSeq" id="WP_150000008.1">
    <property type="nucleotide sequence ID" value="NZ_BKCL01000003.1"/>
</dbReference>
<reference evidence="8 9" key="1">
    <citation type="submission" date="2019-09" db="EMBL/GenBank/DDBJ databases">
        <title>NBRP : Genome information of microbial organism related human and environment.</title>
        <authorList>
            <person name="Hattori M."/>
            <person name="Oshima K."/>
            <person name="Inaba H."/>
            <person name="Suda W."/>
            <person name="Sakamoto M."/>
            <person name="Iino T."/>
            <person name="Kitahara M."/>
            <person name="Oshida Y."/>
            <person name="Iida T."/>
            <person name="Kudo T."/>
            <person name="Itoh T."/>
            <person name="Ohkuma M."/>
        </authorList>
    </citation>
    <scope>NUCLEOTIDE SEQUENCE [LARGE SCALE GENOMIC DNA]</scope>
    <source>
        <strain evidence="8 9">Hi-2</strain>
    </source>
</reference>
<dbReference type="InterPro" id="IPR041711">
    <property type="entry name" value="Met-tRNA-FMT_N"/>
</dbReference>
<organism evidence="8 9">
    <name type="scientific">Iodidimonas gelatinilytica</name>
    <dbReference type="NCBI Taxonomy" id="1236966"/>
    <lineage>
        <taxon>Bacteria</taxon>
        <taxon>Pseudomonadati</taxon>
        <taxon>Pseudomonadota</taxon>
        <taxon>Alphaproteobacteria</taxon>
        <taxon>Iodidimonadales</taxon>
        <taxon>Iodidimonadaceae</taxon>
        <taxon>Iodidimonas</taxon>
    </lineage>
</organism>
<protein>
    <recommendedName>
        <fullName evidence="2 5">Methionyl-tRNA formyltransferase</fullName>
        <ecNumber evidence="2 5">2.1.2.9</ecNumber>
    </recommendedName>
</protein>
<dbReference type="PANTHER" id="PTHR11138:SF5">
    <property type="entry name" value="METHIONYL-TRNA FORMYLTRANSFERASE, MITOCHONDRIAL"/>
    <property type="match status" value="1"/>
</dbReference>
<gene>
    <name evidence="5 8" type="primary">fmt</name>
    <name evidence="8" type="ORF">JCM17844_11820</name>
</gene>
<dbReference type="EC" id="2.1.2.9" evidence="2 5"/>
<dbReference type="InterPro" id="IPR002376">
    <property type="entry name" value="Formyl_transf_N"/>
</dbReference>